<accession>A0A699ZPG6</accession>
<gene>
    <name evidence="1" type="ORF">HaLaN_17775</name>
</gene>
<protein>
    <submittedName>
        <fullName evidence="1">Uncharacterized protein</fullName>
    </submittedName>
</protein>
<evidence type="ECO:0000313" key="2">
    <source>
        <dbReference type="Proteomes" id="UP000485058"/>
    </source>
</evidence>
<dbReference type="EMBL" id="BLLF01001670">
    <property type="protein sequence ID" value="GFH20624.1"/>
    <property type="molecule type" value="Genomic_DNA"/>
</dbReference>
<comment type="caution">
    <text evidence="1">The sequence shown here is derived from an EMBL/GenBank/DDBJ whole genome shotgun (WGS) entry which is preliminary data.</text>
</comment>
<sequence length="102" mass="10806">MQPTDVTLDAESACPNSGMQCITNNMRLPSPATLGASGGKIGGKSFWEIMRVDTLLQASLMFYTNVKANAPKAFPNLVLNDGISYLMAGFGPLNYGALSKVC</sequence>
<keyword evidence="2" id="KW-1185">Reference proteome</keyword>
<reference evidence="1 2" key="1">
    <citation type="submission" date="2020-02" db="EMBL/GenBank/DDBJ databases">
        <title>Draft genome sequence of Haematococcus lacustris strain NIES-144.</title>
        <authorList>
            <person name="Morimoto D."/>
            <person name="Nakagawa S."/>
            <person name="Yoshida T."/>
            <person name="Sawayama S."/>
        </authorList>
    </citation>
    <scope>NUCLEOTIDE SEQUENCE [LARGE SCALE GENOMIC DNA]</scope>
    <source>
        <strain evidence="1 2">NIES-144</strain>
    </source>
</reference>
<name>A0A699ZPG6_HAELA</name>
<organism evidence="1 2">
    <name type="scientific">Haematococcus lacustris</name>
    <name type="common">Green alga</name>
    <name type="synonym">Haematococcus pluvialis</name>
    <dbReference type="NCBI Taxonomy" id="44745"/>
    <lineage>
        <taxon>Eukaryota</taxon>
        <taxon>Viridiplantae</taxon>
        <taxon>Chlorophyta</taxon>
        <taxon>core chlorophytes</taxon>
        <taxon>Chlorophyceae</taxon>
        <taxon>CS clade</taxon>
        <taxon>Chlamydomonadales</taxon>
        <taxon>Haematococcaceae</taxon>
        <taxon>Haematococcus</taxon>
    </lineage>
</organism>
<dbReference type="Proteomes" id="UP000485058">
    <property type="component" value="Unassembled WGS sequence"/>
</dbReference>
<proteinExistence type="predicted"/>
<dbReference type="AlphaFoldDB" id="A0A699ZPG6"/>
<evidence type="ECO:0000313" key="1">
    <source>
        <dbReference type="EMBL" id="GFH20624.1"/>
    </source>
</evidence>